<proteinExistence type="predicted"/>
<dbReference type="Proteomes" id="UP001368654">
    <property type="component" value="Unassembled WGS sequence"/>
</dbReference>
<comment type="caution">
    <text evidence="1">The sequence shown here is derived from an EMBL/GenBank/DDBJ whole genome shotgun (WGS) entry which is preliminary data.</text>
</comment>
<reference evidence="1 2" key="1">
    <citation type="submission" date="2024-02" db="EMBL/GenBank/DDBJ databases">
        <authorList>
            <person name="Saticioglu I.B."/>
        </authorList>
    </citation>
    <scope>NUCLEOTIDE SEQUENCE [LARGE SCALE GENOMIC DNA]</scope>
    <source>
        <strain evidence="1 2">Mu-86</strain>
    </source>
</reference>
<keyword evidence="2" id="KW-1185">Reference proteome</keyword>
<organism evidence="1 2">
    <name type="scientific">Microbacterium marmarense</name>
    <dbReference type="NCBI Taxonomy" id="3122051"/>
    <lineage>
        <taxon>Bacteria</taxon>
        <taxon>Bacillati</taxon>
        <taxon>Actinomycetota</taxon>
        <taxon>Actinomycetes</taxon>
        <taxon>Micrococcales</taxon>
        <taxon>Microbacteriaceae</taxon>
        <taxon>Microbacterium</taxon>
    </lineage>
</organism>
<evidence type="ECO:0000313" key="1">
    <source>
        <dbReference type="EMBL" id="MEJ1155612.1"/>
    </source>
</evidence>
<gene>
    <name evidence="1" type="ORF">WDU96_08385</name>
</gene>
<dbReference type="RefSeq" id="WP_337338041.1">
    <property type="nucleotide sequence ID" value="NZ_JBBDGL010000002.1"/>
</dbReference>
<evidence type="ECO:0008006" key="3">
    <source>
        <dbReference type="Google" id="ProtNLM"/>
    </source>
</evidence>
<sequence>MQLGTRWTSGEEPPRAVPEGLARGVREVDAALPVDPLGQPRERWTLTWLEGRPIAELDSGVIVTLDDSGEPVVSHDDDGEM</sequence>
<accession>A0ABU8LTN5</accession>
<protein>
    <recommendedName>
        <fullName evidence="3">Fe-S oxidoreductase</fullName>
    </recommendedName>
</protein>
<name>A0ABU8LTN5_9MICO</name>
<evidence type="ECO:0000313" key="2">
    <source>
        <dbReference type="Proteomes" id="UP001368654"/>
    </source>
</evidence>
<dbReference type="EMBL" id="JBBDGL010000002">
    <property type="protein sequence ID" value="MEJ1155612.1"/>
    <property type="molecule type" value="Genomic_DNA"/>
</dbReference>